<dbReference type="InterPro" id="IPR037523">
    <property type="entry name" value="VOC_core"/>
</dbReference>
<dbReference type="Proteomes" id="UP001374893">
    <property type="component" value="Chromosome"/>
</dbReference>
<dbReference type="PROSITE" id="PS51819">
    <property type="entry name" value="VOC"/>
    <property type="match status" value="1"/>
</dbReference>
<dbReference type="Gene3D" id="3.30.720.120">
    <property type="match status" value="1"/>
</dbReference>
<evidence type="ECO:0000259" key="1">
    <source>
        <dbReference type="PROSITE" id="PS51819"/>
    </source>
</evidence>
<proteinExistence type="predicted"/>
<dbReference type="PANTHER" id="PTHR34109:SF1">
    <property type="entry name" value="VOC DOMAIN-CONTAINING PROTEIN"/>
    <property type="match status" value="1"/>
</dbReference>
<dbReference type="EMBL" id="AP024702">
    <property type="protein sequence ID" value="BCX47490.1"/>
    <property type="molecule type" value="Genomic_DNA"/>
</dbReference>
<dbReference type="CDD" id="cd07246">
    <property type="entry name" value="VOC_like"/>
    <property type="match status" value="1"/>
</dbReference>
<name>A0ABM7RCN4_9BACT</name>
<dbReference type="InterPro" id="IPR029068">
    <property type="entry name" value="Glyas_Bleomycin-R_OHBP_Dase"/>
</dbReference>
<dbReference type="InterPro" id="IPR004360">
    <property type="entry name" value="Glyas_Fos-R_dOase_dom"/>
</dbReference>
<protein>
    <submittedName>
        <fullName evidence="2">Glyoxalase</fullName>
    </submittedName>
</protein>
<accession>A0ABM7RCN4</accession>
<evidence type="ECO:0000313" key="3">
    <source>
        <dbReference type="Proteomes" id="UP001374893"/>
    </source>
</evidence>
<keyword evidence="3" id="KW-1185">Reference proteome</keyword>
<reference evidence="2 3" key="1">
    <citation type="submission" date="2021-06" db="EMBL/GenBank/DDBJ databases">
        <title>Complete genome of Haloferula helveola possessing various polysaccharide degrading enzymes.</title>
        <authorList>
            <person name="Takami H."/>
            <person name="Huang C."/>
            <person name="Hamasaki K."/>
        </authorList>
    </citation>
    <scope>NUCLEOTIDE SEQUENCE [LARGE SCALE GENOMIC DNA]</scope>
    <source>
        <strain evidence="2 3">CN-1</strain>
    </source>
</reference>
<gene>
    <name evidence="2" type="ORF">HAHE_13980</name>
</gene>
<dbReference type="Pfam" id="PF00903">
    <property type="entry name" value="Glyoxalase"/>
    <property type="match status" value="1"/>
</dbReference>
<dbReference type="Gene3D" id="3.30.720.110">
    <property type="match status" value="1"/>
</dbReference>
<dbReference type="PANTHER" id="PTHR34109">
    <property type="entry name" value="BNAUNNG04460D PROTEIN-RELATED"/>
    <property type="match status" value="1"/>
</dbReference>
<organism evidence="2 3">
    <name type="scientific">Haloferula helveola</name>
    <dbReference type="NCBI Taxonomy" id="490095"/>
    <lineage>
        <taxon>Bacteria</taxon>
        <taxon>Pseudomonadati</taxon>
        <taxon>Verrucomicrobiota</taxon>
        <taxon>Verrucomicrobiia</taxon>
        <taxon>Verrucomicrobiales</taxon>
        <taxon>Verrucomicrobiaceae</taxon>
        <taxon>Haloferula</taxon>
    </lineage>
</organism>
<sequence length="151" mass="16825">MDPMIGGFSISLTVADGKAALDLYRRALEAEELYRMALPEHMGGGIAHAEFKVGEQILYLSEAYPDWSAEAMDEDQVASCLFGVNVADCDAAFSKAVAEGMKTLSEPADQPWGWRTAIVLDPFGYRWNIRQLIEEISPEELERRFKAMMEG</sequence>
<evidence type="ECO:0000313" key="2">
    <source>
        <dbReference type="EMBL" id="BCX47490.1"/>
    </source>
</evidence>
<dbReference type="SUPFAM" id="SSF54593">
    <property type="entry name" value="Glyoxalase/Bleomycin resistance protein/Dihydroxybiphenyl dioxygenase"/>
    <property type="match status" value="1"/>
</dbReference>
<feature type="domain" description="VOC" evidence="1">
    <location>
        <begin position="4"/>
        <end position="132"/>
    </location>
</feature>
<dbReference type="RefSeq" id="WP_338689725.1">
    <property type="nucleotide sequence ID" value="NZ_AP024702.1"/>
</dbReference>